<dbReference type="Gene3D" id="3.50.50.60">
    <property type="entry name" value="FAD/NAD(P)-binding domain"/>
    <property type="match status" value="2"/>
</dbReference>
<evidence type="ECO:0000256" key="1">
    <source>
        <dbReference type="ARBA" id="ARBA00018719"/>
    </source>
</evidence>
<dbReference type="CDD" id="cd00038">
    <property type="entry name" value="CAP_ED"/>
    <property type="match status" value="1"/>
</dbReference>
<evidence type="ECO:0000313" key="6">
    <source>
        <dbReference type="Proteomes" id="UP000515861"/>
    </source>
</evidence>
<dbReference type="InterPro" id="IPR014710">
    <property type="entry name" value="RmlC-like_jellyroll"/>
</dbReference>
<dbReference type="EMBL" id="CP060697">
    <property type="protein sequence ID" value="QNM83522.1"/>
    <property type="molecule type" value="Genomic_DNA"/>
</dbReference>
<evidence type="ECO:0000256" key="2">
    <source>
        <dbReference type="ARBA" id="ARBA00022630"/>
    </source>
</evidence>
<dbReference type="PANTHER" id="PTHR48105">
    <property type="entry name" value="THIOREDOXIN REDUCTASE 1-RELATED-RELATED"/>
    <property type="match status" value="1"/>
</dbReference>
<keyword evidence="6" id="KW-1185">Reference proteome</keyword>
<dbReference type="InterPro" id="IPR018490">
    <property type="entry name" value="cNMP-bd_dom_sf"/>
</dbReference>
<dbReference type="Proteomes" id="UP000515861">
    <property type="component" value="Chromosome"/>
</dbReference>
<dbReference type="PROSITE" id="PS50042">
    <property type="entry name" value="CNMP_BINDING_3"/>
    <property type="match status" value="1"/>
</dbReference>
<dbReference type="AlphaFoldDB" id="A0A7G9L4H3"/>
<dbReference type="PRINTS" id="PR00368">
    <property type="entry name" value="FADPNR"/>
</dbReference>
<name>A0A7G9L4H3_9SPHN</name>
<dbReference type="InterPro" id="IPR050097">
    <property type="entry name" value="Ferredoxin-NADP_redctase_2"/>
</dbReference>
<keyword evidence="2" id="KW-0285">Flavoprotein</keyword>
<dbReference type="SUPFAM" id="SSF51206">
    <property type="entry name" value="cAMP-binding domain-like"/>
    <property type="match status" value="1"/>
</dbReference>
<dbReference type="Pfam" id="PF07992">
    <property type="entry name" value="Pyr_redox_2"/>
    <property type="match status" value="1"/>
</dbReference>
<dbReference type="RefSeq" id="WP_187480477.1">
    <property type="nucleotide sequence ID" value="NZ_CP060697.1"/>
</dbReference>
<accession>A0A7G9L4H3</accession>
<proteinExistence type="predicted"/>
<reference evidence="5 6" key="1">
    <citation type="submission" date="2020-08" db="EMBL/GenBank/DDBJ databases">
        <title>Sphingomonas sp. sand1-3 16S ribosomal RNA gene Genome sequencing and assembly.</title>
        <authorList>
            <person name="Kang M."/>
        </authorList>
    </citation>
    <scope>NUCLEOTIDE SEQUENCE [LARGE SCALE GENOMIC DNA]</scope>
    <source>
        <strain evidence="6">sand1-3</strain>
    </source>
</reference>
<dbReference type="InterPro" id="IPR000595">
    <property type="entry name" value="cNMP-bd_dom"/>
</dbReference>
<dbReference type="SMART" id="SM00100">
    <property type="entry name" value="cNMP"/>
    <property type="match status" value="1"/>
</dbReference>
<dbReference type="SUPFAM" id="SSF51905">
    <property type="entry name" value="FAD/NAD(P)-binding domain"/>
    <property type="match status" value="1"/>
</dbReference>
<dbReference type="Pfam" id="PF00027">
    <property type="entry name" value="cNMP_binding"/>
    <property type="match status" value="1"/>
</dbReference>
<gene>
    <name evidence="5" type="ORF">H8M03_04095</name>
</gene>
<evidence type="ECO:0000256" key="3">
    <source>
        <dbReference type="ARBA" id="ARBA00023002"/>
    </source>
</evidence>
<dbReference type="Gene3D" id="2.60.120.10">
    <property type="entry name" value="Jelly Rolls"/>
    <property type="match status" value="1"/>
</dbReference>
<dbReference type="KEGG" id="ssau:H8M03_04095"/>
<dbReference type="InterPro" id="IPR036188">
    <property type="entry name" value="FAD/NAD-bd_sf"/>
</dbReference>
<evidence type="ECO:0000259" key="4">
    <source>
        <dbReference type="PROSITE" id="PS50042"/>
    </source>
</evidence>
<feature type="domain" description="Cyclic nucleotide-binding" evidence="4">
    <location>
        <begin position="29"/>
        <end position="131"/>
    </location>
</feature>
<keyword evidence="3" id="KW-0560">Oxidoreductase</keyword>
<dbReference type="PRINTS" id="PR00469">
    <property type="entry name" value="PNDRDTASEII"/>
</dbReference>
<dbReference type="InterPro" id="IPR023753">
    <property type="entry name" value="FAD/NAD-binding_dom"/>
</dbReference>
<dbReference type="GO" id="GO:0016491">
    <property type="term" value="F:oxidoreductase activity"/>
    <property type="evidence" value="ECO:0007669"/>
    <property type="project" value="UniProtKB-KW"/>
</dbReference>
<evidence type="ECO:0000313" key="5">
    <source>
        <dbReference type="EMBL" id="QNM83522.1"/>
    </source>
</evidence>
<organism evidence="5 6">
    <name type="scientific">Sphingomonas sabuli</name>
    <dbReference type="NCBI Taxonomy" id="2764186"/>
    <lineage>
        <taxon>Bacteria</taxon>
        <taxon>Pseudomonadati</taxon>
        <taxon>Pseudomonadota</taxon>
        <taxon>Alphaproteobacteria</taxon>
        <taxon>Sphingomonadales</taxon>
        <taxon>Sphingomonadaceae</taxon>
        <taxon>Sphingomonas</taxon>
    </lineage>
</organism>
<sequence>METIGADLQFLTPQPFGGDQLDALRAISDERFYEAGTMVANAGEPSDRFVVVLEGEIVPIDAFTGERIGESSLRDGQFMGELAFLNGGSVTLPMRAAVDTRTLEAPRAAMLDLMARVPEIGDHVLTVFAARRRMQYEQGRSSVKLIGADADPAVQRVAVFLSRNRIPFQSYDLDEQSEEGLAVCRIAAHQPAVLVGKDNKLDDPTPRKVAALLGLDLHSEDTEQLDLLIVGGGPAGVAAAVYAGSEGLNALVIEDNAIGGQAGTSSRIENYMGFPTGISGGDLIFRGQVQAMKFGTRFAMPRSVRLLETVDDGFCATLDDGDRLCARAVLVATGVQYRRLPVDRIEEFEGAGIYYAATEMEARFCRETEAVVVGGGNSAGQAAMYLSRFARHVHVLVRGPDLASSMSAYLRSRLDADPRITIHYGAQLCGLDGDAHLSAVRVSTPDGERRIDCSALFLMIGAQPNTGWLSGMVALDNRGFVQTGAEAGVTSDFETSRPGIFAVGDVRSGSVKRVASAVGEGSVVVSAIWTYLDQQARAGSRIAAAHAA</sequence>
<protein>
    <recommendedName>
        <fullName evidence="1">Thioredoxin reductase</fullName>
    </recommendedName>
</protein>